<accession>X0XNB9</accession>
<keyword evidence="1" id="KW-1133">Transmembrane helix</keyword>
<name>X0XNB9_9ZZZZ</name>
<evidence type="ECO:0000256" key="1">
    <source>
        <dbReference type="SAM" id="Phobius"/>
    </source>
</evidence>
<feature type="non-terminal residue" evidence="2">
    <location>
        <position position="222"/>
    </location>
</feature>
<proteinExistence type="predicted"/>
<feature type="transmembrane region" description="Helical" evidence="1">
    <location>
        <begin position="150"/>
        <end position="170"/>
    </location>
</feature>
<evidence type="ECO:0000313" key="2">
    <source>
        <dbReference type="EMBL" id="GAG44680.1"/>
    </source>
</evidence>
<keyword evidence="1" id="KW-0472">Membrane</keyword>
<comment type="caution">
    <text evidence="2">The sequence shown here is derived from an EMBL/GenBank/DDBJ whole genome shotgun (WGS) entry which is preliminary data.</text>
</comment>
<gene>
    <name evidence="2" type="ORF">S01H1_80033</name>
</gene>
<feature type="non-terminal residue" evidence="2">
    <location>
        <position position="1"/>
    </location>
</feature>
<organism evidence="2">
    <name type="scientific">marine sediment metagenome</name>
    <dbReference type="NCBI Taxonomy" id="412755"/>
    <lineage>
        <taxon>unclassified sequences</taxon>
        <taxon>metagenomes</taxon>
        <taxon>ecological metagenomes</taxon>
    </lineage>
</organism>
<dbReference type="AlphaFoldDB" id="X0XNB9"/>
<protein>
    <submittedName>
        <fullName evidence="2">Uncharacterized protein</fullName>
    </submittedName>
</protein>
<feature type="transmembrane region" description="Helical" evidence="1">
    <location>
        <begin position="83"/>
        <end position="103"/>
    </location>
</feature>
<sequence>VHSQGTWQDAFLAALPHLLVALLFATYYWQNILCTSAIVTVVTCTVIYGWFHNKPLWLFPWLGYYLLPVIVTGVLLIHLPQGWTWLAAVLYLPFALFVIAYIVKQAGSRDWLYVSLMLAPLPVACAWLLALGRGEEFLVNAHSAQTDLNVPGIVTSLLLLAVASFSFIRVRRRWCKAAILLVPLSMIFLATTLLSRGDIGLWGWLILISSLLLVASPACLQI</sequence>
<feature type="transmembrane region" description="Helical" evidence="1">
    <location>
        <begin position="201"/>
        <end position="220"/>
    </location>
</feature>
<feature type="transmembrane region" description="Helical" evidence="1">
    <location>
        <begin position="177"/>
        <end position="195"/>
    </location>
</feature>
<reference evidence="2" key="1">
    <citation type="journal article" date="2014" name="Front. Microbiol.">
        <title>High frequency of phylogenetically diverse reductive dehalogenase-homologous genes in deep subseafloor sedimentary metagenomes.</title>
        <authorList>
            <person name="Kawai M."/>
            <person name="Futagami T."/>
            <person name="Toyoda A."/>
            <person name="Takaki Y."/>
            <person name="Nishi S."/>
            <person name="Hori S."/>
            <person name="Arai W."/>
            <person name="Tsubouchi T."/>
            <person name="Morono Y."/>
            <person name="Uchiyama I."/>
            <person name="Ito T."/>
            <person name="Fujiyama A."/>
            <person name="Inagaki F."/>
            <person name="Takami H."/>
        </authorList>
    </citation>
    <scope>NUCLEOTIDE SEQUENCE</scope>
    <source>
        <strain evidence="2">Expedition CK06-06</strain>
    </source>
</reference>
<feature type="transmembrane region" description="Helical" evidence="1">
    <location>
        <begin position="58"/>
        <end position="77"/>
    </location>
</feature>
<dbReference type="EMBL" id="BARS01054006">
    <property type="protein sequence ID" value="GAG44680.1"/>
    <property type="molecule type" value="Genomic_DNA"/>
</dbReference>
<keyword evidence="1" id="KW-0812">Transmembrane</keyword>
<feature type="transmembrane region" description="Helical" evidence="1">
    <location>
        <begin position="110"/>
        <end position="130"/>
    </location>
</feature>
<feature type="transmembrane region" description="Helical" evidence="1">
    <location>
        <begin position="28"/>
        <end position="51"/>
    </location>
</feature>